<dbReference type="Proteomes" id="UP001055879">
    <property type="component" value="Linkage Group LG06"/>
</dbReference>
<gene>
    <name evidence="1" type="ORF">L6452_20817</name>
</gene>
<sequence length="243" mass="27678">MAERVLTRVHNLHEPLDSTLATHRNDIPMVMVLSRIDSHGEGILKPHQLIYEFDAICKEDQSKLLDGDFHEVLKCTQWSSHGRIYFEEIRKLGINTSDHSCADVKEMGKELYLHQSLTRNRTMEKKDDACLHIAIRTGDLGVPFEILSNYDEEKLLELLLKKNQSSETPLYVAVEYGCVDLVREMIKYYDSEAASIKAKNGLDAFHIATRQGSLGVVNSFKDASKYLEVFPDHVKNGAFCILH</sequence>
<accession>A0ACB9BDQ7</accession>
<organism evidence="1 2">
    <name type="scientific">Arctium lappa</name>
    <name type="common">Greater burdock</name>
    <name type="synonym">Lappa major</name>
    <dbReference type="NCBI Taxonomy" id="4217"/>
    <lineage>
        <taxon>Eukaryota</taxon>
        <taxon>Viridiplantae</taxon>
        <taxon>Streptophyta</taxon>
        <taxon>Embryophyta</taxon>
        <taxon>Tracheophyta</taxon>
        <taxon>Spermatophyta</taxon>
        <taxon>Magnoliopsida</taxon>
        <taxon>eudicotyledons</taxon>
        <taxon>Gunneridae</taxon>
        <taxon>Pentapetalae</taxon>
        <taxon>asterids</taxon>
        <taxon>campanulids</taxon>
        <taxon>Asterales</taxon>
        <taxon>Asteraceae</taxon>
        <taxon>Carduoideae</taxon>
        <taxon>Cardueae</taxon>
        <taxon>Arctiinae</taxon>
        <taxon>Arctium</taxon>
    </lineage>
</organism>
<protein>
    <submittedName>
        <fullName evidence="1">Uncharacterized protein</fullName>
    </submittedName>
</protein>
<evidence type="ECO:0000313" key="1">
    <source>
        <dbReference type="EMBL" id="KAI3719911.1"/>
    </source>
</evidence>
<evidence type="ECO:0000313" key="2">
    <source>
        <dbReference type="Proteomes" id="UP001055879"/>
    </source>
</evidence>
<proteinExistence type="predicted"/>
<reference evidence="1 2" key="2">
    <citation type="journal article" date="2022" name="Mol. Ecol. Resour.">
        <title>The genomes of chicory, endive, great burdock and yacon provide insights into Asteraceae paleo-polyploidization history and plant inulin production.</title>
        <authorList>
            <person name="Fan W."/>
            <person name="Wang S."/>
            <person name="Wang H."/>
            <person name="Wang A."/>
            <person name="Jiang F."/>
            <person name="Liu H."/>
            <person name="Zhao H."/>
            <person name="Xu D."/>
            <person name="Zhang Y."/>
        </authorList>
    </citation>
    <scope>NUCLEOTIDE SEQUENCE [LARGE SCALE GENOMIC DNA]</scope>
    <source>
        <strain evidence="2">cv. Niubang</strain>
    </source>
</reference>
<comment type="caution">
    <text evidence="1">The sequence shown here is derived from an EMBL/GenBank/DDBJ whole genome shotgun (WGS) entry which is preliminary data.</text>
</comment>
<reference evidence="2" key="1">
    <citation type="journal article" date="2022" name="Mol. Ecol. Resour.">
        <title>The genomes of chicory, endive, great burdock and yacon provide insights into Asteraceae palaeo-polyploidization history and plant inulin production.</title>
        <authorList>
            <person name="Fan W."/>
            <person name="Wang S."/>
            <person name="Wang H."/>
            <person name="Wang A."/>
            <person name="Jiang F."/>
            <person name="Liu H."/>
            <person name="Zhao H."/>
            <person name="Xu D."/>
            <person name="Zhang Y."/>
        </authorList>
    </citation>
    <scope>NUCLEOTIDE SEQUENCE [LARGE SCALE GENOMIC DNA]</scope>
    <source>
        <strain evidence="2">cv. Niubang</strain>
    </source>
</reference>
<dbReference type="EMBL" id="CM042052">
    <property type="protein sequence ID" value="KAI3719911.1"/>
    <property type="molecule type" value="Genomic_DNA"/>
</dbReference>
<keyword evidence="2" id="KW-1185">Reference proteome</keyword>
<name>A0ACB9BDQ7_ARCLA</name>